<evidence type="ECO:0000313" key="1">
    <source>
        <dbReference type="EMBL" id="MBU3844410.1"/>
    </source>
</evidence>
<accession>A0A948TG27</accession>
<dbReference type="AlphaFoldDB" id="A0A948TG27"/>
<comment type="caution">
    <text evidence="1">The sequence shown here is derived from an EMBL/GenBank/DDBJ whole genome shotgun (WGS) entry which is preliminary data.</text>
</comment>
<dbReference type="Proteomes" id="UP000733611">
    <property type="component" value="Unassembled WGS sequence"/>
</dbReference>
<protein>
    <submittedName>
        <fullName evidence="1">Uncharacterized protein</fullName>
    </submittedName>
</protein>
<dbReference type="EMBL" id="JAHLFE010000119">
    <property type="protein sequence ID" value="MBU3844410.1"/>
    <property type="molecule type" value="Genomic_DNA"/>
</dbReference>
<reference evidence="1" key="1">
    <citation type="journal article" date="2021" name="PeerJ">
        <title>Extensive microbial diversity within the chicken gut microbiome revealed by metagenomics and culture.</title>
        <authorList>
            <person name="Gilroy R."/>
            <person name="Ravi A."/>
            <person name="Getino M."/>
            <person name="Pursley I."/>
            <person name="Horton D.L."/>
            <person name="Alikhan N.F."/>
            <person name="Baker D."/>
            <person name="Gharbi K."/>
            <person name="Hall N."/>
            <person name="Watson M."/>
            <person name="Adriaenssens E.M."/>
            <person name="Foster-Nyarko E."/>
            <person name="Jarju S."/>
            <person name="Secka A."/>
            <person name="Antonio M."/>
            <person name="Oren A."/>
            <person name="Chaudhuri R.R."/>
            <person name="La Ragione R."/>
            <person name="Hildebrand F."/>
            <person name="Pallen M.J."/>
        </authorList>
    </citation>
    <scope>NUCLEOTIDE SEQUENCE</scope>
    <source>
        <strain evidence="1">378</strain>
    </source>
</reference>
<gene>
    <name evidence="1" type="ORF">H9847_06015</name>
</gene>
<organism evidence="1 2">
    <name type="scientific">Candidatus Anaerobiospirillum pullicola</name>
    <dbReference type="NCBI Taxonomy" id="2838451"/>
    <lineage>
        <taxon>Bacteria</taxon>
        <taxon>Pseudomonadati</taxon>
        <taxon>Pseudomonadota</taxon>
        <taxon>Gammaproteobacteria</taxon>
        <taxon>Aeromonadales</taxon>
        <taxon>Succinivibrionaceae</taxon>
        <taxon>Anaerobiospirillum</taxon>
    </lineage>
</organism>
<proteinExistence type="predicted"/>
<evidence type="ECO:0000313" key="2">
    <source>
        <dbReference type="Proteomes" id="UP000733611"/>
    </source>
</evidence>
<sequence length="109" mass="12936">MVHLLNKMVMILDRHMNFHVNHIGVLNQHPLLTTKNRYSLRQSSALRASPWMEIRADREEVWDNFGQADKPMFYGHASDYLEVKLERKVMHFTSVLWHKPLALAHITFK</sequence>
<reference evidence="1" key="2">
    <citation type="submission" date="2021-04" db="EMBL/GenBank/DDBJ databases">
        <authorList>
            <person name="Gilroy R."/>
        </authorList>
    </citation>
    <scope>NUCLEOTIDE SEQUENCE</scope>
    <source>
        <strain evidence="1">378</strain>
    </source>
</reference>
<name>A0A948TG27_9GAMM</name>